<dbReference type="RefSeq" id="XP_062788101.1">
    <property type="nucleotide sequence ID" value="XM_062932050.1"/>
</dbReference>
<organism evidence="3 4">
    <name type="scientific">Kwoniella shivajii</name>
    <dbReference type="NCBI Taxonomy" id="564305"/>
    <lineage>
        <taxon>Eukaryota</taxon>
        <taxon>Fungi</taxon>
        <taxon>Dikarya</taxon>
        <taxon>Basidiomycota</taxon>
        <taxon>Agaricomycotina</taxon>
        <taxon>Tremellomycetes</taxon>
        <taxon>Tremellales</taxon>
        <taxon>Cryptococcaceae</taxon>
        <taxon>Kwoniella</taxon>
    </lineage>
</organism>
<reference evidence="3 4" key="1">
    <citation type="submission" date="2024-01" db="EMBL/GenBank/DDBJ databases">
        <title>Comparative genomics of Cryptococcus and Kwoniella reveals pathogenesis evolution and contrasting modes of karyotype evolution via chromosome fusion or intercentromeric recombination.</title>
        <authorList>
            <person name="Coelho M.A."/>
            <person name="David-Palma M."/>
            <person name="Shea T."/>
            <person name="Bowers K."/>
            <person name="McGinley-Smith S."/>
            <person name="Mohammad A.W."/>
            <person name="Gnirke A."/>
            <person name="Yurkov A.M."/>
            <person name="Nowrousian M."/>
            <person name="Sun S."/>
            <person name="Cuomo C.A."/>
            <person name="Heitman J."/>
        </authorList>
    </citation>
    <scope>NUCLEOTIDE SEQUENCE [LARGE SCALE GENOMIC DNA]</scope>
    <source>
        <strain evidence="3">CBS 11374</strain>
    </source>
</reference>
<gene>
    <name evidence="3" type="ORF">IL334_000266</name>
</gene>
<name>A0ABZ1CNZ9_9TREE</name>
<evidence type="ECO:0000256" key="1">
    <source>
        <dbReference type="SAM" id="Coils"/>
    </source>
</evidence>
<feature type="coiled-coil region" evidence="1">
    <location>
        <begin position="575"/>
        <end position="676"/>
    </location>
</feature>
<proteinExistence type="predicted"/>
<feature type="coiled-coil region" evidence="1">
    <location>
        <begin position="727"/>
        <end position="754"/>
    </location>
</feature>
<accession>A0ABZ1CNZ9</accession>
<feature type="coiled-coil region" evidence="1">
    <location>
        <begin position="328"/>
        <end position="415"/>
    </location>
</feature>
<keyword evidence="1" id="KW-0175">Coiled coil</keyword>
<feature type="region of interest" description="Disordered" evidence="2">
    <location>
        <begin position="1"/>
        <end position="89"/>
    </location>
</feature>
<evidence type="ECO:0000256" key="2">
    <source>
        <dbReference type="SAM" id="MobiDB-lite"/>
    </source>
</evidence>
<feature type="compositionally biased region" description="Low complexity" evidence="2">
    <location>
        <begin position="44"/>
        <end position="56"/>
    </location>
</feature>
<feature type="coiled-coil region" evidence="1">
    <location>
        <begin position="932"/>
        <end position="989"/>
    </location>
</feature>
<evidence type="ECO:0000313" key="3">
    <source>
        <dbReference type="EMBL" id="WRT63361.1"/>
    </source>
</evidence>
<feature type="coiled-coil region" evidence="1">
    <location>
        <begin position="825"/>
        <end position="891"/>
    </location>
</feature>
<protein>
    <submittedName>
        <fullName evidence="3">Uncharacterized protein</fullName>
    </submittedName>
</protein>
<evidence type="ECO:0000313" key="4">
    <source>
        <dbReference type="Proteomes" id="UP001329825"/>
    </source>
</evidence>
<dbReference type="EMBL" id="CP141881">
    <property type="protein sequence ID" value="WRT63361.1"/>
    <property type="molecule type" value="Genomic_DNA"/>
</dbReference>
<keyword evidence="4" id="KW-1185">Reference proteome</keyword>
<dbReference type="Proteomes" id="UP001329825">
    <property type="component" value="Chromosome 1"/>
</dbReference>
<sequence>MDSSRPPSLLHTLPARPLHPQGQNEPPYHLGATDRFTVLMKHNSPSPSLTPLSRPSFSPPPDSSDPPWPQIPPPPTTTPPPLPRTPMKHQGISITSSVEQVPRKRSRQIYTSHLLEDKGRETVKHRSMLVETDESRIAKNGNIPFVEMNTGVHKPPLGLDNGLRVFLDSSVTDSPGEDATNIFAETQTTDTFSLTTSNKAASFPSEPLALRLFASQSPRFCQRVNLEEAINLLTKTNDQQAMVPFASLTRPQKHKLLECRERLFAANELLWRQRLEGEASSLIKHTDNGANDMARANLETSSSEQENTSLILRIEGLELEVGLIKQKYTKARSAIGSYRKKLEDLKDKHTREVGTLQAEVQILSDEKQSLLDTKNTLDNDNRRLKGKSELMEAELLEVQQEREKFESEVQRTAQIMIQYTNGNIALGEVESFTGSSEIDRMYDDLVPLTKIFTSNSSLILPSITWTPPTGFEALSLEQKRLAMRRNYERGHKQNKAAAIVLLNSHLKDRDAIIDKMRSRLKQFSETNNSNITSERDSFRDKYHQILNEKAELVSQIFPHKSSDSEDETSQLTSKIQLLEEKNSRIAGELEDAKQLRKSANVSMEEWRKIAQHRQYSRDNLLKRVAVLEKTVAEKEVNSSTQCKANKAEVDEKTAVIKKLEEQVKGLEARTSSFTKTHEIEKRTFTDQLEMLKEDSTSASRLNKDCAEEIELLKSKLTDAHKCLIAVTEESEKAIESLEREKTKLEQEKAETVIRGQAAESHNMKKQATLNSLQGSHHALLDKKMSLEYRMKSIQCQLEDANATILTLKTTSSHTATESTFSIKQLADLENRVTNLQLLIMQKDGELEKNKDILKFRAERISNMERTIRDKENQLKAEHSRVKKTMEKWKLEREHVNEKQMEHKEIIKAKCEALSNAEERISRSVRERIGKENKDLRRRLDMSQGALKAMQDNYQSIQDMIASIGGSSEVDNLKAEKEKVQTLLDDTDRHRKRLHECLTKLYRIHVDSSRDLGLACARPESDSRFLELQGRWDHMKMVFNDFYGFEKMS</sequence>
<feature type="compositionally biased region" description="Pro residues" evidence="2">
    <location>
        <begin position="57"/>
        <end position="84"/>
    </location>
</feature>
<dbReference type="GeneID" id="87952397"/>